<keyword evidence="1" id="KW-0489">Methyltransferase</keyword>
<dbReference type="AlphaFoldDB" id="A0AAD7UMW4"/>
<keyword evidence="1" id="KW-0808">Transferase</keyword>
<comment type="caution">
    <text evidence="3">The sequence shown here is derived from an EMBL/GenBank/DDBJ whole genome shotgun (WGS) entry which is preliminary data.</text>
</comment>
<dbReference type="InterPro" id="IPR050851">
    <property type="entry name" value="mRNA_Cap_2O-Ribose_MeTrfase"/>
</dbReference>
<dbReference type="EMBL" id="JAQMWT010000034">
    <property type="protein sequence ID" value="KAJ8613247.1"/>
    <property type="molecule type" value="Genomic_DNA"/>
</dbReference>
<comment type="function">
    <text evidence="1">S-adenosyl-L-methionine-dependent methyltransferase that mediates RNA cap1 2'-O-ribose methylation to the 5'-cap structure of RNAs. Methylates the ribose of the first nucleotide of a m(7)GpppG-capped mRNA to produce m(7)GpppNmp (cap1).</text>
</comment>
<comment type="catalytic activity">
    <reaction evidence="1">
        <text>a 5'-end (N(7)-methyl 5'-triphosphoguanosine)-ribonucleoside in mRNA + S-adenosyl-L-methionine = a 5'-end (N(7)-methyl 5'-triphosphoguanosine)-(2'-O-methyl-ribonucleoside) in mRNA + S-adenosyl-L-homocysteine + H(+)</text>
        <dbReference type="Rhea" id="RHEA:67020"/>
        <dbReference type="Rhea" id="RHEA-COMP:17167"/>
        <dbReference type="Rhea" id="RHEA-COMP:17168"/>
        <dbReference type="ChEBI" id="CHEBI:15378"/>
        <dbReference type="ChEBI" id="CHEBI:57856"/>
        <dbReference type="ChEBI" id="CHEBI:59789"/>
        <dbReference type="ChEBI" id="CHEBI:156461"/>
        <dbReference type="ChEBI" id="CHEBI:167609"/>
        <dbReference type="EC" id="2.1.1.57"/>
    </reaction>
</comment>
<accession>A0AAD7UMW4</accession>
<name>A0AAD7UMW4_9STRA</name>
<evidence type="ECO:0000256" key="1">
    <source>
        <dbReference type="RuleBase" id="RU368012"/>
    </source>
</evidence>
<comment type="subcellular location">
    <subcellularLocation>
        <location evidence="1">Nucleus</location>
    </subcellularLocation>
</comment>
<dbReference type="GO" id="GO:0005634">
    <property type="term" value="C:nucleus"/>
    <property type="evidence" value="ECO:0007669"/>
    <property type="project" value="UniProtKB-SubCell"/>
</dbReference>
<dbReference type="PANTHER" id="PTHR16121">
    <property type="entry name" value="CAP-SPECIFIC MRNA (NUCLEOSIDE-2'-O-)-METHYLTRANSFERASE 1-RELATED"/>
    <property type="match status" value="1"/>
</dbReference>
<proteinExistence type="predicted"/>
<dbReference type="GO" id="GO:0003676">
    <property type="term" value="F:nucleic acid binding"/>
    <property type="evidence" value="ECO:0007669"/>
    <property type="project" value="UniProtKB-UniRule"/>
</dbReference>
<dbReference type="InterPro" id="IPR029063">
    <property type="entry name" value="SAM-dependent_MTases_sf"/>
</dbReference>
<organism evidence="3 4">
    <name type="scientific">Chrysophaeum taylorii</name>
    <dbReference type="NCBI Taxonomy" id="2483200"/>
    <lineage>
        <taxon>Eukaryota</taxon>
        <taxon>Sar</taxon>
        <taxon>Stramenopiles</taxon>
        <taxon>Ochrophyta</taxon>
        <taxon>Pelagophyceae</taxon>
        <taxon>Pelagomonadales</taxon>
        <taxon>Pelagomonadaceae</taxon>
        <taxon>Chrysophaeum</taxon>
    </lineage>
</organism>
<keyword evidence="4" id="KW-1185">Reference proteome</keyword>
<evidence type="ECO:0000259" key="2">
    <source>
        <dbReference type="Pfam" id="PF01728"/>
    </source>
</evidence>
<dbReference type="GO" id="GO:0016556">
    <property type="term" value="P:mRNA modification"/>
    <property type="evidence" value="ECO:0007669"/>
    <property type="project" value="UniProtKB-UniRule"/>
</dbReference>
<keyword evidence="1" id="KW-0507">mRNA processing</keyword>
<evidence type="ECO:0000313" key="3">
    <source>
        <dbReference type="EMBL" id="KAJ8613247.1"/>
    </source>
</evidence>
<keyword evidence="1" id="KW-0506">mRNA capping</keyword>
<dbReference type="EC" id="2.1.1.57" evidence="1"/>
<reference evidence="3" key="1">
    <citation type="submission" date="2023-01" db="EMBL/GenBank/DDBJ databases">
        <title>Metagenome sequencing of chrysophaentin producing Chrysophaeum taylorii.</title>
        <authorList>
            <person name="Davison J."/>
            <person name="Bewley C."/>
        </authorList>
    </citation>
    <scope>NUCLEOTIDE SEQUENCE</scope>
    <source>
        <strain evidence="3">NIES-1699</strain>
    </source>
</reference>
<dbReference type="SUPFAM" id="SSF53335">
    <property type="entry name" value="S-adenosyl-L-methionine-dependent methyltransferases"/>
    <property type="match status" value="1"/>
</dbReference>
<dbReference type="GO" id="GO:0006370">
    <property type="term" value="P:7-methylguanosine mRNA capping"/>
    <property type="evidence" value="ECO:0007669"/>
    <property type="project" value="UniProtKB-UniRule"/>
</dbReference>
<dbReference type="GO" id="GO:0005737">
    <property type="term" value="C:cytoplasm"/>
    <property type="evidence" value="ECO:0007669"/>
    <property type="project" value="TreeGrafter"/>
</dbReference>
<sequence>MEWFVAPSDARVEDALAFADASRPGAEESELVEARSALGGIETKALRAARAALDPFDNTKLFVCRSALKLAELDAISGFSLRGRFVDVCAAPGGFSEYLSWRGCEGYAMSLRGPNENGVGVDYCGTPCATVVEGDGTGDIYDRGNARALVDAANPADVCVADGGFDSNKNATDQDAALERLALCEAAIALSVLGPGGAFVLKLFLPLRSRGTVRIVAACAAAFDRVAILKPKASRAASGEVYLLALGYRRDERIAATFHDWADGQDPPPRASSERSWLDRAFAPYLRSRRATFIADQADACRAILSHARHPIVTEDAARFVEEWRLSSRATTKKRRRGARR</sequence>
<dbReference type="Proteomes" id="UP001230188">
    <property type="component" value="Unassembled WGS sequence"/>
</dbReference>
<protein>
    <recommendedName>
        <fullName evidence="1">Cap-specific mRNA (nucleoside-2'-O-)-methyltransferase 1</fullName>
        <ecNumber evidence="1">2.1.1.57</ecNumber>
    </recommendedName>
    <alternativeName>
        <fullName evidence="1">Cap1 2'O-ribose methyltransferase 1</fullName>
    </alternativeName>
</protein>
<dbReference type="Gene3D" id="3.40.50.12760">
    <property type="match status" value="1"/>
</dbReference>
<gene>
    <name evidence="3" type="ORF">CTAYLR_004549</name>
</gene>
<feature type="domain" description="Ribosomal RNA methyltransferase FtsJ" evidence="2">
    <location>
        <begin position="62"/>
        <end position="248"/>
    </location>
</feature>
<keyword evidence="1" id="KW-0949">S-adenosyl-L-methionine</keyword>
<dbReference type="Pfam" id="PF01728">
    <property type="entry name" value="FtsJ"/>
    <property type="match status" value="1"/>
</dbReference>
<dbReference type="GO" id="GO:0032259">
    <property type="term" value="P:methylation"/>
    <property type="evidence" value="ECO:0007669"/>
    <property type="project" value="UniProtKB-KW"/>
</dbReference>
<dbReference type="PANTHER" id="PTHR16121:SF0">
    <property type="entry name" value="CAP-SPECIFIC MRNA (NUCLEOSIDE-2'-O-)-METHYLTRANSFERASE 1"/>
    <property type="match status" value="1"/>
</dbReference>
<dbReference type="GO" id="GO:0004483">
    <property type="term" value="F:methyltransferase cap1 activity"/>
    <property type="evidence" value="ECO:0007669"/>
    <property type="project" value="UniProtKB-UniRule"/>
</dbReference>
<keyword evidence="1" id="KW-0539">Nucleus</keyword>
<evidence type="ECO:0000313" key="4">
    <source>
        <dbReference type="Proteomes" id="UP001230188"/>
    </source>
</evidence>
<dbReference type="InterPro" id="IPR002877">
    <property type="entry name" value="RNA_MeTrfase_FtsJ_dom"/>
</dbReference>